<evidence type="ECO:0000256" key="4">
    <source>
        <dbReference type="RuleBase" id="RU003345"/>
    </source>
</evidence>
<dbReference type="KEGG" id="eta:ETA_12500"/>
<dbReference type="InterPro" id="IPR016163">
    <property type="entry name" value="Ald_DH_C"/>
</dbReference>
<evidence type="ECO:0000313" key="6">
    <source>
        <dbReference type="EMBL" id="CAO96296.1"/>
    </source>
</evidence>
<sequence length="503" mass="54307">MSFLTAETSILAHYTPYQGMMLIDGELCHSVTGKRVDRIGPAHGIVVANYPEGSKEDAGLAISAAHRALDKEWATLTASERAKLLLKVAEGIAARVDEMAMIECLETGKPLSQAHGEVSGCVDLWRYAASLARTLHGESYNNLGDSMLGVVVRQPVGVVTMITPWNFPIWILSQKLPFALAAGCTVVIKPSEFTNGTTLMLGEILIEAGLPRGVVNIVTGLGEEVGAPLSTHELVDMVSFTGSTRVGTLIAAEAGRRLKKVSLELGGKNPQIIFPDCDWDAAVDAVVFGVYFNAGECCNSGSRILVHKDIADKFTRAVVEKSRLVRVGDPLNPEVKIGAIINENQMITIEKAIQSARDQGAEILLGGERIPSRQGLFLEPTIVGNVTPGMDIAREEVFGPVLSILTFEDKDQAIKIANDTCYGLSASVWSKDIDICLEAARKIKAGTVWVNTFLDGSPELPFGGFNQSGLGRELGRHAVEDYTEQKTIQLHIGERTNWWLAKS</sequence>
<feature type="active site" evidence="3">
    <location>
        <position position="264"/>
    </location>
</feature>
<reference evidence="6 7" key="1">
    <citation type="journal article" date="2008" name="Environ. Microbiol.">
        <title>The genome of Erwinia tasmaniensis strain Et1/99, a non-pathogenic bacterium in the genus Erwinia.</title>
        <authorList>
            <person name="Kube M."/>
            <person name="Migdoll A.M."/>
            <person name="Mueller I."/>
            <person name="Kuhl H."/>
            <person name="Beck A."/>
            <person name="Reinhardt R."/>
            <person name="Geider K."/>
        </authorList>
    </citation>
    <scope>NUCLEOTIDE SEQUENCE [LARGE SCALE GENOMIC DNA]</scope>
    <source>
        <strain evidence="7">DSM 17950 / CFBP 7177 / CIP 109463 / NCPPB 4357 / Et1/99</strain>
    </source>
</reference>
<protein>
    <submittedName>
        <fullName evidence="6">L-sorbosone dehydrogenase, NAD(P) dependent</fullName>
    </submittedName>
</protein>
<feature type="domain" description="Aldehyde dehydrogenase" evidence="5">
    <location>
        <begin position="34"/>
        <end position="488"/>
    </location>
</feature>
<comment type="similarity">
    <text evidence="1 4">Belongs to the aldehyde dehydrogenase family.</text>
</comment>
<organism evidence="6 7">
    <name type="scientific">Erwinia tasmaniensis (strain DSM 17950 / CFBP 7177 / CIP 109463 / NCPPB 4357 / Et1/99)</name>
    <dbReference type="NCBI Taxonomy" id="465817"/>
    <lineage>
        <taxon>Bacteria</taxon>
        <taxon>Pseudomonadati</taxon>
        <taxon>Pseudomonadota</taxon>
        <taxon>Gammaproteobacteria</taxon>
        <taxon>Enterobacterales</taxon>
        <taxon>Erwiniaceae</taxon>
        <taxon>Erwinia</taxon>
    </lineage>
</organism>
<dbReference type="FunFam" id="3.40.309.10:FF:000012">
    <property type="entry name" value="Betaine aldehyde dehydrogenase"/>
    <property type="match status" value="1"/>
</dbReference>
<dbReference type="InterPro" id="IPR016161">
    <property type="entry name" value="Ald_DH/histidinol_DH"/>
</dbReference>
<evidence type="ECO:0000256" key="1">
    <source>
        <dbReference type="ARBA" id="ARBA00009986"/>
    </source>
</evidence>
<gene>
    <name evidence="6" type="ordered locus">ETA_12500</name>
</gene>
<dbReference type="InterPro" id="IPR016162">
    <property type="entry name" value="Ald_DH_N"/>
</dbReference>
<dbReference type="AlphaFoldDB" id="B2VIK9"/>
<dbReference type="SUPFAM" id="SSF53720">
    <property type="entry name" value="ALDH-like"/>
    <property type="match status" value="1"/>
</dbReference>
<dbReference type="OrthoDB" id="9812625at2"/>
<dbReference type="FunFam" id="3.40.605.10:FF:000007">
    <property type="entry name" value="NAD/NADP-dependent betaine aldehyde dehydrogenase"/>
    <property type="match status" value="1"/>
</dbReference>
<dbReference type="CDD" id="cd07118">
    <property type="entry name" value="ALDH_SNDH"/>
    <property type="match status" value="1"/>
</dbReference>
<dbReference type="HOGENOM" id="CLU_005391_0_1_6"/>
<dbReference type="InterPro" id="IPR015590">
    <property type="entry name" value="Aldehyde_DH_dom"/>
</dbReference>
<proteinExistence type="inferred from homology"/>
<dbReference type="InterPro" id="IPR029510">
    <property type="entry name" value="Ald_DH_CS_GLU"/>
</dbReference>
<keyword evidence="2 4" id="KW-0560">Oxidoreductase</keyword>
<accession>B2VIK9</accession>
<dbReference type="GO" id="GO:0016620">
    <property type="term" value="F:oxidoreductase activity, acting on the aldehyde or oxo group of donors, NAD or NADP as acceptor"/>
    <property type="evidence" value="ECO:0007669"/>
    <property type="project" value="InterPro"/>
</dbReference>
<dbReference type="Pfam" id="PF00171">
    <property type="entry name" value="Aldedh"/>
    <property type="match status" value="1"/>
</dbReference>
<name>B2VIK9_ERWT9</name>
<evidence type="ECO:0000256" key="2">
    <source>
        <dbReference type="ARBA" id="ARBA00023002"/>
    </source>
</evidence>
<dbReference type="Gene3D" id="3.40.605.10">
    <property type="entry name" value="Aldehyde Dehydrogenase, Chain A, domain 1"/>
    <property type="match status" value="1"/>
</dbReference>
<dbReference type="PANTHER" id="PTHR11699">
    <property type="entry name" value="ALDEHYDE DEHYDROGENASE-RELATED"/>
    <property type="match status" value="1"/>
</dbReference>
<dbReference type="Gene3D" id="3.40.309.10">
    <property type="entry name" value="Aldehyde Dehydrogenase, Chain A, domain 2"/>
    <property type="match status" value="1"/>
</dbReference>
<evidence type="ECO:0000313" key="7">
    <source>
        <dbReference type="Proteomes" id="UP000001726"/>
    </source>
</evidence>
<dbReference type="EMBL" id="CU468135">
    <property type="protein sequence ID" value="CAO96296.1"/>
    <property type="molecule type" value="Genomic_DNA"/>
</dbReference>
<dbReference type="PROSITE" id="PS00687">
    <property type="entry name" value="ALDEHYDE_DEHYDR_GLU"/>
    <property type="match status" value="1"/>
</dbReference>
<dbReference type="eggNOG" id="COG1012">
    <property type="taxonomic scope" value="Bacteria"/>
</dbReference>
<keyword evidence="7" id="KW-1185">Reference proteome</keyword>
<dbReference type="RefSeq" id="WP_012440991.1">
    <property type="nucleotide sequence ID" value="NC_010694.1"/>
</dbReference>
<evidence type="ECO:0000256" key="3">
    <source>
        <dbReference type="PROSITE-ProRule" id="PRU10007"/>
    </source>
</evidence>
<dbReference type="STRING" id="465817.ETA_12500"/>
<evidence type="ECO:0000259" key="5">
    <source>
        <dbReference type="Pfam" id="PF00171"/>
    </source>
</evidence>
<dbReference type="Proteomes" id="UP000001726">
    <property type="component" value="Chromosome"/>
</dbReference>